<keyword evidence="2" id="KW-0808">Transferase</keyword>
<dbReference type="KEGG" id="nvi:103316047"/>
<dbReference type="PANTHER" id="PTHR37984">
    <property type="entry name" value="PROTEIN CBG26694"/>
    <property type="match status" value="1"/>
</dbReference>
<dbReference type="GeneID" id="103316047"/>
<evidence type="ECO:0000313" key="11">
    <source>
        <dbReference type="EnsemblMetazoa" id="XP_031779779"/>
    </source>
</evidence>
<dbReference type="RefSeq" id="XP_031779779.1">
    <property type="nucleotide sequence ID" value="XM_031923919.1"/>
</dbReference>
<dbReference type="InterPro" id="IPR050951">
    <property type="entry name" value="Retrovirus_Pol_polyprotein"/>
</dbReference>
<dbReference type="GO" id="GO:0008233">
    <property type="term" value="F:peptidase activity"/>
    <property type="evidence" value="ECO:0007669"/>
    <property type="project" value="UniProtKB-KW"/>
</dbReference>
<evidence type="ECO:0000256" key="3">
    <source>
        <dbReference type="ARBA" id="ARBA00022695"/>
    </source>
</evidence>
<evidence type="ECO:0000259" key="9">
    <source>
        <dbReference type="Pfam" id="PF00078"/>
    </source>
</evidence>
<keyword evidence="6" id="KW-0378">Hydrolase</keyword>
<dbReference type="Gene3D" id="3.30.70.270">
    <property type="match status" value="1"/>
</dbReference>
<keyword evidence="12" id="KW-1185">Reference proteome</keyword>
<name>A0A7M7Q268_NASVI</name>
<keyword evidence="7" id="KW-0695">RNA-directed DNA polymerase</keyword>
<dbReference type="Pfam" id="PF00078">
    <property type="entry name" value="RVT_1"/>
    <property type="match status" value="1"/>
</dbReference>
<protein>
    <recommendedName>
        <fullName evidence="13">Reverse transcriptase</fullName>
    </recommendedName>
</protein>
<evidence type="ECO:0000256" key="4">
    <source>
        <dbReference type="ARBA" id="ARBA00022722"/>
    </source>
</evidence>
<keyword evidence="4" id="KW-0540">Nuclease</keyword>
<organism evidence="11 12">
    <name type="scientific">Nasonia vitripennis</name>
    <name type="common">Parasitic wasp</name>
    <dbReference type="NCBI Taxonomy" id="7425"/>
    <lineage>
        <taxon>Eukaryota</taxon>
        <taxon>Metazoa</taxon>
        <taxon>Ecdysozoa</taxon>
        <taxon>Arthropoda</taxon>
        <taxon>Hexapoda</taxon>
        <taxon>Insecta</taxon>
        <taxon>Pterygota</taxon>
        <taxon>Neoptera</taxon>
        <taxon>Endopterygota</taxon>
        <taxon>Hymenoptera</taxon>
        <taxon>Apocrita</taxon>
        <taxon>Proctotrupomorpha</taxon>
        <taxon>Chalcidoidea</taxon>
        <taxon>Pteromalidae</taxon>
        <taxon>Pteromalinae</taxon>
        <taxon>Nasonia</taxon>
    </lineage>
</organism>
<dbReference type="Pfam" id="PF17919">
    <property type="entry name" value="RT_RNaseH_2"/>
    <property type="match status" value="1"/>
</dbReference>
<dbReference type="OrthoDB" id="7692256at2759"/>
<feature type="domain" description="Reverse transcriptase/retrotransposon-derived protein RNase H-like" evidence="10">
    <location>
        <begin position="562"/>
        <end position="660"/>
    </location>
</feature>
<dbReference type="SUPFAM" id="SSF56672">
    <property type="entry name" value="DNA/RNA polymerases"/>
    <property type="match status" value="1"/>
</dbReference>
<dbReference type="GO" id="GO:0003964">
    <property type="term" value="F:RNA-directed DNA polymerase activity"/>
    <property type="evidence" value="ECO:0007669"/>
    <property type="project" value="UniProtKB-KW"/>
</dbReference>
<evidence type="ECO:0000256" key="1">
    <source>
        <dbReference type="ARBA" id="ARBA00022670"/>
    </source>
</evidence>
<accession>A0A7M7Q268</accession>
<dbReference type="InterPro" id="IPR000477">
    <property type="entry name" value="RT_dom"/>
</dbReference>
<proteinExistence type="predicted"/>
<evidence type="ECO:0000256" key="7">
    <source>
        <dbReference type="ARBA" id="ARBA00022918"/>
    </source>
</evidence>
<dbReference type="GO" id="GO:0004519">
    <property type="term" value="F:endonuclease activity"/>
    <property type="evidence" value="ECO:0007669"/>
    <property type="project" value="UniProtKB-KW"/>
</dbReference>
<dbReference type="InterPro" id="IPR043128">
    <property type="entry name" value="Rev_trsase/Diguanyl_cyclase"/>
</dbReference>
<evidence type="ECO:0000256" key="6">
    <source>
        <dbReference type="ARBA" id="ARBA00022801"/>
    </source>
</evidence>
<dbReference type="FunFam" id="3.10.10.10:FF:000007">
    <property type="entry name" value="Retrovirus-related Pol polyprotein from transposon 17.6-like Protein"/>
    <property type="match status" value="1"/>
</dbReference>
<evidence type="ECO:0000259" key="10">
    <source>
        <dbReference type="Pfam" id="PF17919"/>
    </source>
</evidence>
<sequence length="781" mass="88744">MAAKMAGELTANFGALASCRCARVDDATTAETMLSLAMMLFVGGPTSTGKDVQEMRSKFNTQSVFGTFHYFVSGVHEIILGDDVDTGHRGHQVPRRTLLLLYLRSMSNKSRPNMLLIPTKLQETTLILPFLGTRYIREHVDVFSTAEQRFVAQRGSLRREKTALREAIVTGAFLRIIKRNEDFCVKPPSPAPYQRSGTPTKKAKWKGKPADLKLYAINGSIINIYGVARRELDIRLPHRLAWIFHRTIADVPHAIIGADLLVHYHLPDLKKKRLIYGNQCTYANGFIKPVQPVQISLITPNHQYAHIVNKYLQVFGPDQFRSVKKRGVFHHITKGPPASQRARPLSPAKLKAAKKEFSKWCELGICRPSDSSWASPLHMVPKKNGEWRPCGDYRKLNLVTIPDRYPIPHMHDCMTFCHGKKIFTALDLRQAYHQISVAPEDVPKTAIITPFGLYEFPVMTFGFRNASQTFQRYINSALGDLDFVFVYLDDILIASTSEDEHQKHLAKCSLGVTELIFLGHLIAPNGFKPNPEKVKAVQEPQHATLHEFLKGAKKKDKRPVPWTPEAEAAFHKCKNDLANLAFTAFPSDNAELRLITDPSDTVMGAALEQCIDDSWQPLAFFSQKFSPAQKKYATYDRELTAIYEAMRYFHYYIESAKFKIYTDHKPLIYALQQSHDKMPVRKVLANINAFKLPTLFDAKQLSEEQEKDEQLEEIPANAAHPLKLRKLTWGFNHAAFFCDIHDDVIRPYLPKSLRKEVFNNFHSPSHPGAKVTARLIQQQYV</sequence>
<evidence type="ECO:0000256" key="8">
    <source>
        <dbReference type="ARBA" id="ARBA00023268"/>
    </source>
</evidence>
<evidence type="ECO:0008006" key="13">
    <source>
        <dbReference type="Google" id="ProtNLM"/>
    </source>
</evidence>
<dbReference type="EnsemblMetazoa" id="XM_031923919">
    <property type="protein sequence ID" value="XP_031779779"/>
    <property type="gene ID" value="LOC103316047"/>
</dbReference>
<dbReference type="Proteomes" id="UP000002358">
    <property type="component" value="Unassembled WGS sequence"/>
</dbReference>
<dbReference type="AlphaFoldDB" id="A0A7M7Q268"/>
<dbReference type="PROSITE" id="PS51257">
    <property type="entry name" value="PROKAR_LIPOPROTEIN"/>
    <property type="match status" value="1"/>
</dbReference>
<evidence type="ECO:0000313" key="12">
    <source>
        <dbReference type="Proteomes" id="UP000002358"/>
    </source>
</evidence>
<dbReference type="InterPro" id="IPR041577">
    <property type="entry name" value="RT_RNaseH_2"/>
</dbReference>
<evidence type="ECO:0000256" key="2">
    <source>
        <dbReference type="ARBA" id="ARBA00022679"/>
    </source>
</evidence>
<keyword evidence="8" id="KW-0511">Multifunctional enzyme</keyword>
<dbReference type="Gene3D" id="3.10.10.10">
    <property type="entry name" value="HIV Type 1 Reverse Transcriptase, subunit A, domain 1"/>
    <property type="match status" value="1"/>
</dbReference>
<dbReference type="InParanoid" id="A0A7M7Q268"/>
<reference evidence="11" key="1">
    <citation type="submission" date="2021-01" db="UniProtKB">
        <authorList>
            <consortium name="EnsemblMetazoa"/>
        </authorList>
    </citation>
    <scope>IDENTIFICATION</scope>
</reference>
<dbReference type="PANTHER" id="PTHR37984:SF5">
    <property type="entry name" value="PROTEIN NYNRIN-LIKE"/>
    <property type="match status" value="1"/>
</dbReference>
<dbReference type="CDD" id="cd01647">
    <property type="entry name" value="RT_LTR"/>
    <property type="match status" value="1"/>
</dbReference>
<keyword evidence="5" id="KW-0255">Endonuclease</keyword>
<dbReference type="CDD" id="cd09274">
    <property type="entry name" value="RNase_HI_RT_Ty3"/>
    <property type="match status" value="1"/>
</dbReference>
<dbReference type="GO" id="GO:0006508">
    <property type="term" value="P:proteolysis"/>
    <property type="evidence" value="ECO:0007669"/>
    <property type="project" value="UniProtKB-KW"/>
</dbReference>
<keyword evidence="1" id="KW-0645">Protease</keyword>
<keyword evidence="3" id="KW-0548">Nucleotidyltransferase</keyword>
<feature type="domain" description="Reverse transcriptase" evidence="9">
    <location>
        <begin position="380"/>
        <end position="537"/>
    </location>
</feature>
<dbReference type="InterPro" id="IPR043502">
    <property type="entry name" value="DNA/RNA_pol_sf"/>
</dbReference>
<evidence type="ECO:0000256" key="5">
    <source>
        <dbReference type="ARBA" id="ARBA00022759"/>
    </source>
</evidence>